<protein>
    <submittedName>
        <fullName evidence="2">Uncharacterized protein</fullName>
    </submittedName>
</protein>
<feature type="region of interest" description="Disordered" evidence="1">
    <location>
        <begin position="223"/>
        <end position="287"/>
    </location>
</feature>
<evidence type="ECO:0000256" key="1">
    <source>
        <dbReference type="SAM" id="MobiDB-lite"/>
    </source>
</evidence>
<sequence length="287" mass="32047">MHKLISAFSFSVITVLQRRGVYYTSRGLSLIEWSLTAPELNHRAIFSRDGTRHHVLWFIPVSCLLRLPSTLSSILMRWRHSLICPVQDISTEPEESEHMATPSAASSSKSVALPALDWCRKRLSQMTTYSSLCRSPQLAWLFKAAQESEEKNLRRFFAYEGVKMRRSVSPVSGLANVDILDDPNTPAHAAQYIYGRLEEAFGAIPSERTAEAASVEEVDRLITNATQGPPTQEKKLDEAPETIETEETITQQPFTEDRTGPNETYQASAGEAAWHEPAEVGGEEQAP</sequence>
<evidence type="ECO:0000313" key="2">
    <source>
        <dbReference type="EMBL" id="OEH80320.1"/>
    </source>
</evidence>
<accession>A0A1D3DA60</accession>
<proteinExistence type="predicted"/>
<reference evidence="2 3" key="1">
    <citation type="journal article" date="2016" name="BMC Genomics">
        <title>Comparative genomics reveals Cyclospora cayetanensis possesses coccidia-like metabolism and invasion components but unique surface antigens.</title>
        <authorList>
            <person name="Liu S."/>
            <person name="Wang L."/>
            <person name="Zheng H."/>
            <person name="Xu Z."/>
            <person name="Roellig D.M."/>
            <person name="Li N."/>
            <person name="Frace M.A."/>
            <person name="Tang K."/>
            <person name="Arrowood M.J."/>
            <person name="Moss D.M."/>
            <person name="Zhang L."/>
            <person name="Feng Y."/>
            <person name="Xiao L."/>
        </authorList>
    </citation>
    <scope>NUCLEOTIDE SEQUENCE [LARGE SCALE GENOMIC DNA]</scope>
    <source>
        <strain evidence="2 3">CHN_HEN01</strain>
    </source>
</reference>
<dbReference type="Proteomes" id="UP000095192">
    <property type="component" value="Unassembled WGS sequence"/>
</dbReference>
<evidence type="ECO:0000313" key="3">
    <source>
        <dbReference type="Proteomes" id="UP000095192"/>
    </source>
</evidence>
<dbReference type="AlphaFoldDB" id="A0A1D3DA60"/>
<dbReference type="EMBL" id="JROU02000129">
    <property type="protein sequence ID" value="OEH80320.1"/>
    <property type="molecule type" value="Genomic_DNA"/>
</dbReference>
<name>A0A1D3DA60_9EIME</name>
<keyword evidence="3" id="KW-1185">Reference proteome</keyword>
<dbReference type="InParanoid" id="A0A1D3DA60"/>
<organism evidence="2 3">
    <name type="scientific">Cyclospora cayetanensis</name>
    <dbReference type="NCBI Taxonomy" id="88456"/>
    <lineage>
        <taxon>Eukaryota</taxon>
        <taxon>Sar</taxon>
        <taxon>Alveolata</taxon>
        <taxon>Apicomplexa</taxon>
        <taxon>Conoidasida</taxon>
        <taxon>Coccidia</taxon>
        <taxon>Eucoccidiorida</taxon>
        <taxon>Eimeriorina</taxon>
        <taxon>Eimeriidae</taxon>
        <taxon>Cyclospora</taxon>
    </lineage>
</organism>
<dbReference type="VEuPathDB" id="ToxoDB:cyc_02672"/>
<comment type="caution">
    <text evidence="2">The sequence shown here is derived from an EMBL/GenBank/DDBJ whole genome shotgun (WGS) entry which is preliminary data.</text>
</comment>
<gene>
    <name evidence="2" type="ORF">cyc_02672</name>
</gene>
<dbReference type="VEuPathDB" id="ToxoDB:LOC34619495"/>